<dbReference type="InParanoid" id="A0A4Q1BKE6"/>
<dbReference type="Proteomes" id="UP000289152">
    <property type="component" value="Unassembled WGS sequence"/>
</dbReference>
<reference evidence="1 2" key="1">
    <citation type="submission" date="2016-06" db="EMBL/GenBank/DDBJ databases">
        <title>Evolution of pathogenesis and genome organization in the Tremellales.</title>
        <authorList>
            <person name="Cuomo C."/>
            <person name="Litvintseva A."/>
            <person name="Heitman J."/>
            <person name="Chen Y."/>
            <person name="Sun S."/>
            <person name="Springer D."/>
            <person name="Dromer F."/>
            <person name="Young S."/>
            <person name="Zeng Q."/>
            <person name="Chapman S."/>
            <person name="Gujja S."/>
            <person name="Saif S."/>
            <person name="Birren B."/>
        </authorList>
    </citation>
    <scope>NUCLEOTIDE SEQUENCE [LARGE SCALE GENOMIC DNA]</scope>
    <source>
        <strain evidence="1 2">ATCC 28783</strain>
    </source>
</reference>
<keyword evidence="2" id="KW-1185">Reference proteome</keyword>
<comment type="caution">
    <text evidence="1">The sequence shown here is derived from an EMBL/GenBank/DDBJ whole genome shotgun (WGS) entry which is preliminary data.</text>
</comment>
<dbReference type="EMBL" id="SDIL01000051">
    <property type="protein sequence ID" value="RXK38205.1"/>
    <property type="molecule type" value="Genomic_DNA"/>
</dbReference>
<name>A0A4Q1BKE6_TREME</name>
<accession>A0A4Q1BKE6</accession>
<evidence type="ECO:0000313" key="2">
    <source>
        <dbReference type="Proteomes" id="UP000289152"/>
    </source>
</evidence>
<proteinExistence type="predicted"/>
<gene>
    <name evidence="1" type="ORF">M231_04489</name>
</gene>
<organism evidence="1 2">
    <name type="scientific">Tremella mesenterica</name>
    <name type="common">Jelly fungus</name>
    <dbReference type="NCBI Taxonomy" id="5217"/>
    <lineage>
        <taxon>Eukaryota</taxon>
        <taxon>Fungi</taxon>
        <taxon>Dikarya</taxon>
        <taxon>Basidiomycota</taxon>
        <taxon>Agaricomycotina</taxon>
        <taxon>Tremellomycetes</taxon>
        <taxon>Tremellales</taxon>
        <taxon>Tremellaceae</taxon>
        <taxon>Tremella</taxon>
    </lineage>
</organism>
<sequence>MSQVSPAVFATVATPSVPGPSDCPALRLLPSNPPDYLSQKVQFELGILKSNLDKHFLLLGNALLEGGGTHARVQEIVDTVDSLHEKIEAVLGGYKVAGYQPRFPAFVDLTMEVE</sequence>
<protein>
    <submittedName>
        <fullName evidence="1">Uncharacterized protein</fullName>
    </submittedName>
</protein>
<evidence type="ECO:0000313" key="1">
    <source>
        <dbReference type="EMBL" id="RXK38205.1"/>
    </source>
</evidence>
<dbReference type="AlphaFoldDB" id="A0A4Q1BKE6"/>